<comment type="caution">
    <text evidence="1">The sequence shown here is derived from an EMBL/GenBank/DDBJ whole genome shotgun (WGS) entry which is preliminary data.</text>
</comment>
<protein>
    <submittedName>
        <fullName evidence="1">Fha domain-containing protein ddl</fullName>
    </submittedName>
</protein>
<gene>
    <name evidence="1" type="ORF">FRX31_028447</name>
</gene>
<dbReference type="AlphaFoldDB" id="A0A7J6VA50"/>
<dbReference type="OrthoDB" id="444265at2759"/>
<evidence type="ECO:0000313" key="2">
    <source>
        <dbReference type="Proteomes" id="UP000554482"/>
    </source>
</evidence>
<evidence type="ECO:0000313" key="1">
    <source>
        <dbReference type="EMBL" id="KAF5181966.1"/>
    </source>
</evidence>
<dbReference type="Proteomes" id="UP000554482">
    <property type="component" value="Unassembled WGS sequence"/>
</dbReference>
<proteinExistence type="predicted"/>
<organism evidence="1 2">
    <name type="scientific">Thalictrum thalictroides</name>
    <name type="common">Rue-anemone</name>
    <name type="synonym">Anemone thalictroides</name>
    <dbReference type="NCBI Taxonomy" id="46969"/>
    <lineage>
        <taxon>Eukaryota</taxon>
        <taxon>Viridiplantae</taxon>
        <taxon>Streptophyta</taxon>
        <taxon>Embryophyta</taxon>
        <taxon>Tracheophyta</taxon>
        <taxon>Spermatophyta</taxon>
        <taxon>Magnoliopsida</taxon>
        <taxon>Ranunculales</taxon>
        <taxon>Ranunculaceae</taxon>
        <taxon>Thalictroideae</taxon>
        <taxon>Thalictrum</taxon>
    </lineage>
</organism>
<sequence length="81" mass="9118">MKAAEEAKKKKEQPSFELSGKLAAETNRVKGVTVIYSEPIEARIPNLKWRLYVFKDGEMTRAKTNLPFDAMVSAWMGLASL</sequence>
<keyword evidence="2" id="KW-1185">Reference proteome</keyword>
<dbReference type="EMBL" id="JABWDY010035468">
    <property type="protein sequence ID" value="KAF5181966.1"/>
    <property type="molecule type" value="Genomic_DNA"/>
</dbReference>
<reference evidence="1 2" key="1">
    <citation type="submission" date="2020-06" db="EMBL/GenBank/DDBJ databases">
        <title>Transcriptomic and genomic resources for Thalictrum thalictroides and T. hernandezii: Facilitating candidate gene discovery in an emerging model plant lineage.</title>
        <authorList>
            <person name="Arias T."/>
            <person name="Riano-Pachon D.M."/>
            <person name="Di Stilio V.S."/>
        </authorList>
    </citation>
    <scope>NUCLEOTIDE SEQUENCE [LARGE SCALE GENOMIC DNA]</scope>
    <source>
        <strain evidence="2">cv. WT478/WT964</strain>
        <tissue evidence="1">Leaves</tissue>
    </source>
</reference>
<name>A0A7J6VA50_THATH</name>
<accession>A0A7J6VA50</accession>